<gene>
    <name evidence="4" type="ORF">CP49_18605</name>
</gene>
<evidence type="ECO:0000259" key="3">
    <source>
        <dbReference type="Pfam" id="PF19295"/>
    </source>
</evidence>
<dbReference type="InterPro" id="IPR045595">
    <property type="entry name" value="SufBD_N"/>
</dbReference>
<proteinExistence type="inferred from homology"/>
<comment type="similarity">
    <text evidence="1">Belongs to the iron-sulfur cluster assembly SufBD family.</text>
</comment>
<evidence type="ECO:0000256" key="2">
    <source>
        <dbReference type="SAM" id="Phobius"/>
    </source>
</evidence>
<dbReference type="InterPro" id="IPR037284">
    <property type="entry name" value="SUF_FeS_clus_asmbl_SufBD_sf"/>
</dbReference>
<keyword evidence="5" id="KW-1185">Reference proteome</keyword>
<evidence type="ECO:0000256" key="1">
    <source>
        <dbReference type="ARBA" id="ARBA00043967"/>
    </source>
</evidence>
<feature type="domain" description="SUF system FeS cluster assembly SufBD N-terminal" evidence="3">
    <location>
        <begin position="41"/>
        <end position="119"/>
    </location>
</feature>
<feature type="transmembrane region" description="Helical" evidence="2">
    <location>
        <begin position="91"/>
        <end position="114"/>
    </location>
</feature>
<dbReference type="Proteomes" id="UP000051913">
    <property type="component" value="Unassembled WGS sequence"/>
</dbReference>
<dbReference type="STRING" id="1518501.CQ10_31075"/>
<comment type="caution">
    <text evidence="4">The sequence shown here is derived from an EMBL/GenBank/DDBJ whole genome shotgun (WGS) entry which is preliminary data.</text>
</comment>
<dbReference type="AlphaFoldDB" id="A0A0R3KUB4"/>
<accession>A0A0R3KUB4</accession>
<dbReference type="Pfam" id="PF19295">
    <property type="entry name" value="SufBD_N"/>
    <property type="match status" value="1"/>
</dbReference>
<organism evidence="4 5">
    <name type="scientific">Bradyrhizobium valentinum</name>
    <dbReference type="NCBI Taxonomy" id="1518501"/>
    <lineage>
        <taxon>Bacteria</taxon>
        <taxon>Pseudomonadati</taxon>
        <taxon>Pseudomonadota</taxon>
        <taxon>Alphaproteobacteria</taxon>
        <taxon>Hyphomicrobiales</taxon>
        <taxon>Nitrobacteraceae</taxon>
        <taxon>Bradyrhizobium</taxon>
    </lineage>
</organism>
<dbReference type="RefSeq" id="WP_057852065.1">
    <property type="nucleotide sequence ID" value="NZ_LLXX01000122.1"/>
</dbReference>
<evidence type="ECO:0000313" key="4">
    <source>
        <dbReference type="EMBL" id="KRR04717.1"/>
    </source>
</evidence>
<keyword evidence="2" id="KW-1133">Transmembrane helix</keyword>
<dbReference type="OrthoDB" id="9948011at2"/>
<keyword evidence="2" id="KW-0472">Membrane</keyword>
<name>A0A0R3KUB4_9BRAD</name>
<reference evidence="4 5" key="1">
    <citation type="submission" date="2014-03" db="EMBL/GenBank/DDBJ databases">
        <title>Bradyrhizobium valentinum sp. nov., isolated from effective nodules of Lupinus mariae-josephae, a lupine endemic of basic-lime soils in Eastern Spain.</title>
        <authorList>
            <person name="Duran D."/>
            <person name="Rey L."/>
            <person name="Navarro A."/>
            <person name="Busquets A."/>
            <person name="Imperial J."/>
            <person name="Ruiz-Argueso T."/>
        </authorList>
    </citation>
    <scope>NUCLEOTIDE SEQUENCE [LARGE SCALE GENOMIC DNA]</scope>
    <source>
        <strain evidence="4 5">LmjM3</strain>
    </source>
</reference>
<dbReference type="EMBL" id="LLXX01000122">
    <property type="protein sequence ID" value="KRR04717.1"/>
    <property type="molecule type" value="Genomic_DNA"/>
</dbReference>
<protein>
    <recommendedName>
        <fullName evidence="3">SUF system FeS cluster assembly SufBD N-terminal domain-containing protein</fullName>
    </recommendedName>
</protein>
<keyword evidence="2" id="KW-0812">Transmembrane</keyword>
<sequence>MEVHGPACAGARGGAAAAPDAAALARAKAAVAQTAIEGATKLVLVDGVFARDLSDVPELGHGVEVRTLREVLENPANEERGDLLLTATTDAVISLNAAMVTDGVIITVAAGAVLSRPMQSSMS</sequence>
<dbReference type="SUPFAM" id="SSF101960">
    <property type="entry name" value="Stabilizer of iron transporter SufD"/>
    <property type="match status" value="1"/>
</dbReference>
<evidence type="ECO:0000313" key="5">
    <source>
        <dbReference type="Proteomes" id="UP000051913"/>
    </source>
</evidence>